<comment type="caution">
    <text evidence="1">The sequence shown here is derived from an EMBL/GenBank/DDBJ whole genome shotgun (WGS) entry which is preliminary data.</text>
</comment>
<organism evidence="1 2">
    <name type="scientific">Armillaria luteobubalina</name>
    <dbReference type="NCBI Taxonomy" id="153913"/>
    <lineage>
        <taxon>Eukaryota</taxon>
        <taxon>Fungi</taxon>
        <taxon>Dikarya</taxon>
        <taxon>Basidiomycota</taxon>
        <taxon>Agaricomycotina</taxon>
        <taxon>Agaricomycetes</taxon>
        <taxon>Agaricomycetidae</taxon>
        <taxon>Agaricales</taxon>
        <taxon>Marasmiineae</taxon>
        <taxon>Physalacriaceae</taxon>
        <taxon>Armillaria</taxon>
    </lineage>
</organism>
<keyword evidence="2" id="KW-1185">Reference proteome</keyword>
<dbReference type="Proteomes" id="UP001175228">
    <property type="component" value="Unassembled WGS sequence"/>
</dbReference>
<proteinExistence type="predicted"/>
<dbReference type="EMBL" id="JAUEPU010000062">
    <property type="protein sequence ID" value="KAK0483006.1"/>
    <property type="molecule type" value="Genomic_DNA"/>
</dbReference>
<gene>
    <name evidence="1" type="ORF">EDD18DRAFT_1112385</name>
</gene>
<dbReference type="AlphaFoldDB" id="A0AA39PFX7"/>
<accession>A0AA39PFX7</accession>
<evidence type="ECO:0000313" key="2">
    <source>
        <dbReference type="Proteomes" id="UP001175228"/>
    </source>
</evidence>
<protein>
    <submittedName>
        <fullName evidence="1">Uncharacterized protein</fullName>
    </submittedName>
</protein>
<name>A0AA39PFX7_9AGAR</name>
<evidence type="ECO:0000313" key="1">
    <source>
        <dbReference type="EMBL" id="KAK0483006.1"/>
    </source>
</evidence>
<sequence>MLDNNTHVVTDVLLSDSDIHDFYDSVPFWKRGRSLTMIAALNHLRMYKPVESNAHSSEDLILTRLYFNWIKPYEIQNPSRCILLTDAVLSTLKYMVNSAPSVSQWPFQFPTTAKARQLKAPRTPSPTDGRECYSKAKSFVKDSPPQWSNTDSRNDIGAARFLTVFRCMRREEKGPKWYRKRLKPRASVMRSSPLAAIGLGYRKRHWIKSRTRRRIVRAYSGWSDNKRPHVRTPRSPHKAQFSHEFLLNLGIPKAKNGRSLYWSIADDNGQDLSSLKRRAQKSGQIYD</sequence>
<reference evidence="1" key="1">
    <citation type="submission" date="2023-06" db="EMBL/GenBank/DDBJ databases">
        <authorList>
            <consortium name="Lawrence Berkeley National Laboratory"/>
            <person name="Ahrendt S."/>
            <person name="Sahu N."/>
            <person name="Indic B."/>
            <person name="Wong-Bajracharya J."/>
            <person name="Merenyi Z."/>
            <person name="Ke H.-M."/>
            <person name="Monk M."/>
            <person name="Kocsube S."/>
            <person name="Drula E."/>
            <person name="Lipzen A."/>
            <person name="Balint B."/>
            <person name="Henrissat B."/>
            <person name="Andreopoulos B."/>
            <person name="Martin F.M."/>
            <person name="Harder C.B."/>
            <person name="Rigling D."/>
            <person name="Ford K.L."/>
            <person name="Foster G.D."/>
            <person name="Pangilinan J."/>
            <person name="Papanicolaou A."/>
            <person name="Barry K."/>
            <person name="LaButti K."/>
            <person name="Viragh M."/>
            <person name="Koriabine M."/>
            <person name="Yan M."/>
            <person name="Riley R."/>
            <person name="Champramary S."/>
            <person name="Plett K.L."/>
            <person name="Tsai I.J."/>
            <person name="Slot J."/>
            <person name="Sipos G."/>
            <person name="Plett J."/>
            <person name="Nagy L.G."/>
            <person name="Grigoriev I.V."/>
        </authorList>
    </citation>
    <scope>NUCLEOTIDE SEQUENCE</scope>
    <source>
        <strain evidence="1">HWK02</strain>
    </source>
</reference>